<dbReference type="EMBL" id="JAGPXF010000003">
    <property type="protein sequence ID" value="KAH7251085.1"/>
    <property type="molecule type" value="Genomic_DNA"/>
</dbReference>
<feature type="region of interest" description="Disordered" evidence="2">
    <location>
        <begin position="971"/>
        <end position="997"/>
    </location>
</feature>
<dbReference type="InterPro" id="IPR056884">
    <property type="entry name" value="NPHP3-like_N"/>
</dbReference>
<sequence length="1033" mass="116784">MDPVTAVGLASAIISFVPLGINLLKNAREIRDSVDGSLERNQTRKAITEEMQAVSRRLRPTDQTRIAPEHKGLYDLALKCYELSQQILELLGKIKPKQQSSFGTYRLALRAWSKESEIKDLEKRLNDCRSQLALGLVDLSNQNTASYCEKILSITQNDVSKLEELQGHIETLKKGIQVEQIGTEVCDQVRRLLGIQEDALAAIYQQRILRSMRFDGMHERDDRVYLPHESTFEWLLEDEGPADQENSQPAQNKTEEEEIIAVKLKSRTMFLNWLSSPEGIFHISGKLGSGKSTLMKLLYTHPQTRTHLQKWAGSDYLLISRFFFWKPGSELQKSLEGLCQSLLHDILEARPELIQHVLPEIWSQVTSSPWQIQSKLDISADISKSGLEHLISIGSSTSLPGVRLLNDWVKLSQGRVKMVVSSRDYNVFLNGFSADQRLQLHQLTWFDMRHYVRDSLEHIQNEDLKRYFLHSIPEKANGIFLWIVLVVNEIRKKVEDGASQEQLLRLLDNLPPDIESLFKHILSGLDTNSRRMAHQTIAILQAAQENYLPLSLLAFSYLEKYQEDHAFSTRDSFMGLDQKVLDVDRTPSRICKQLRGICGGLVEASGTADPVLGFTHRSIPEMLETADTKRDMESSLAHFDAVDALSHLIFAEVQFTNDKKAARRLCGGVTWMRLTERVDTSPYHFLQTMTSWVGDAFGLDADPSQILVFHGTSTYATGGWHSLVRYGALVTGDIFSTVCQAAMLGHIEYVRWVFENDTKAVDEPWKRALVASVLLDSHIRSGTPIDKVGYFFESVFLSDEVACFEARKFPQLFPQLISVSESPDEAVEQASVNSDGPISVSSNYATCYDLTIWQRYLVSCFLGWAGPEYPFHHDRFGIAAEQFLKHRAPTGFYVTIDNSESTKYIVVHFGGTARPLSVEMGHKFNVPLKQVVCAERSCMSFREWIEVVNPENKDRLMSLLDSMGRTCFESNGMGPTTNLQDDQYSRADLESSPQGNRSITAERCNAQSPFQSIHPTTLLSTILAGKSFITKAY</sequence>
<protein>
    <recommendedName>
        <fullName evidence="3">Nephrocystin 3-like N-terminal domain-containing protein</fullName>
    </recommendedName>
</protein>
<dbReference type="Pfam" id="PF24883">
    <property type="entry name" value="NPHP3_N"/>
    <property type="match status" value="1"/>
</dbReference>
<dbReference type="OrthoDB" id="443402at2759"/>
<feature type="domain" description="Nephrocystin 3-like N-terminal" evidence="3">
    <location>
        <begin position="267"/>
        <end position="376"/>
    </location>
</feature>
<dbReference type="AlphaFoldDB" id="A0A8K0WCL0"/>
<comment type="caution">
    <text evidence="4">The sequence shown here is derived from an EMBL/GenBank/DDBJ whole genome shotgun (WGS) entry which is preliminary data.</text>
</comment>
<keyword evidence="5" id="KW-1185">Reference proteome</keyword>
<organism evidence="4 5">
    <name type="scientific">Fusarium tricinctum</name>
    <dbReference type="NCBI Taxonomy" id="61284"/>
    <lineage>
        <taxon>Eukaryota</taxon>
        <taxon>Fungi</taxon>
        <taxon>Dikarya</taxon>
        <taxon>Ascomycota</taxon>
        <taxon>Pezizomycotina</taxon>
        <taxon>Sordariomycetes</taxon>
        <taxon>Hypocreomycetidae</taxon>
        <taxon>Hypocreales</taxon>
        <taxon>Nectriaceae</taxon>
        <taxon>Fusarium</taxon>
        <taxon>Fusarium tricinctum species complex</taxon>
    </lineage>
</organism>
<evidence type="ECO:0000313" key="4">
    <source>
        <dbReference type="EMBL" id="KAH7251085.1"/>
    </source>
</evidence>
<feature type="compositionally biased region" description="Polar residues" evidence="2">
    <location>
        <begin position="973"/>
        <end position="982"/>
    </location>
</feature>
<dbReference type="PANTHER" id="PTHR10039">
    <property type="entry name" value="AMELOGENIN"/>
    <property type="match status" value="1"/>
</dbReference>
<reference evidence="4" key="1">
    <citation type="journal article" date="2021" name="Nat. Commun.">
        <title>Genetic determinants of endophytism in the Arabidopsis root mycobiome.</title>
        <authorList>
            <person name="Mesny F."/>
            <person name="Miyauchi S."/>
            <person name="Thiergart T."/>
            <person name="Pickel B."/>
            <person name="Atanasova L."/>
            <person name="Karlsson M."/>
            <person name="Huettel B."/>
            <person name="Barry K.W."/>
            <person name="Haridas S."/>
            <person name="Chen C."/>
            <person name="Bauer D."/>
            <person name="Andreopoulos W."/>
            <person name="Pangilinan J."/>
            <person name="LaButti K."/>
            <person name="Riley R."/>
            <person name="Lipzen A."/>
            <person name="Clum A."/>
            <person name="Drula E."/>
            <person name="Henrissat B."/>
            <person name="Kohler A."/>
            <person name="Grigoriev I.V."/>
            <person name="Martin F.M."/>
            <person name="Hacquard S."/>
        </authorList>
    </citation>
    <scope>NUCLEOTIDE SEQUENCE</scope>
    <source>
        <strain evidence="4">MPI-SDFR-AT-0068</strain>
    </source>
</reference>
<evidence type="ECO:0000256" key="2">
    <source>
        <dbReference type="SAM" id="MobiDB-lite"/>
    </source>
</evidence>
<evidence type="ECO:0000256" key="1">
    <source>
        <dbReference type="ARBA" id="ARBA00022737"/>
    </source>
</evidence>
<dbReference type="SUPFAM" id="SSF52540">
    <property type="entry name" value="P-loop containing nucleoside triphosphate hydrolases"/>
    <property type="match status" value="1"/>
</dbReference>
<keyword evidence="1" id="KW-0677">Repeat</keyword>
<evidence type="ECO:0000313" key="5">
    <source>
        <dbReference type="Proteomes" id="UP000813427"/>
    </source>
</evidence>
<dbReference type="PANTHER" id="PTHR10039:SF5">
    <property type="entry name" value="NACHT DOMAIN-CONTAINING PROTEIN"/>
    <property type="match status" value="1"/>
</dbReference>
<dbReference type="Proteomes" id="UP000813427">
    <property type="component" value="Unassembled WGS sequence"/>
</dbReference>
<dbReference type="InterPro" id="IPR027417">
    <property type="entry name" value="P-loop_NTPase"/>
</dbReference>
<accession>A0A8K0WCL0</accession>
<name>A0A8K0WCL0_9HYPO</name>
<proteinExistence type="predicted"/>
<gene>
    <name evidence="4" type="ORF">BKA59DRAFT_553662</name>
</gene>
<evidence type="ECO:0000259" key="3">
    <source>
        <dbReference type="Pfam" id="PF24883"/>
    </source>
</evidence>